<protein>
    <submittedName>
        <fullName evidence="2">Uncharacterized protein</fullName>
    </submittedName>
</protein>
<organism evidence="2 3">
    <name type="scientific">Candidatus Scalindua arabica</name>
    <dbReference type="NCBI Taxonomy" id="1127984"/>
    <lineage>
        <taxon>Bacteria</taxon>
        <taxon>Pseudomonadati</taxon>
        <taxon>Planctomycetota</taxon>
        <taxon>Candidatus Brocadiia</taxon>
        <taxon>Candidatus Brocadiales</taxon>
        <taxon>Candidatus Scalinduaceae</taxon>
        <taxon>Candidatus Scalindua</taxon>
    </lineage>
</organism>
<name>A0A941ZZ16_9BACT</name>
<accession>A0A941ZZ16</accession>
<comment type="caution">
    <text evidence="2">The sequence shown here is derived from an EMBL/GenBank/DDBJ whole genome shotgun (WGS) entry which is preliminary data.</text>
</comment>
<keyword evidence="1" id="KW-0472">Membrane</keyword>
<feature type="transmembrane region" description="Helical" evidence="1">
    <location>
        <begin position="64"/>
        <end position="85"/>
    </location>
</feature>
<dbReference type="AlphaFoldDB" id="A0A941ZZ16"/>
<feature type="transmembrane region" description="Helical" evidence="1">
    <location>
        <begin position="27"/>
        <end position="52"/>
    </location>
</feature>
<dbReference type="Proteomes" id="UP000722750">
    <property type="component" value="Unassembled WGS sequence"/>
</dbReference>
<sequence length="195" mass="22457">MGLAVTLKIVEVDENKMVMKRSRFPKAMGIMMLCVSFVFLVMYRAATVYIWLLFSSSSILDKGLFFAIMTSLIGFPVLGFFLLFYDKSIIVDKKLEEVCVRFKFLFIPIWRIRIKFTKIDEIIVENVCNSKTVAMHRAAAKGTGQGIRLGYWLMSLKGKELGKLYFDRNPKKEEIVSYAENLSRLTSKKVVLVEH</sequence>
<evidence type="ECO:0000256" key="1">
    <source>
        <dbReference type="SAM" id="Phobius"/>
    </source>
</evidence>
<dbReference type="EMBL" id="JAANXD010000035">
    <property type="protein sequence ID" value="MBS1257743.1"/>
    <property type="molecule type" value="Genomic_DNA"/>
</dbReference>
<gene>
    <name evidence="2" type="ORF">MAG551_00790</name>
</gene>
<proteinExistence type="predicted"/>
<evidence type="ECO:0000313" key="2">
    <source>
        <dbReference type="EMBL" id="MBS1257743.1"/>
    </source>
</evidence>
<keyword evidence="1" id="KW-1133">Transmembrane helix</keyword>
<keyword evidence="1" id="KW-0812">Transmembrane</keyword>
<evidence type="ECO:0000313" key="3">
    <source>
        <dbReference type="Proteomes" id="UP000722750"/>
    </source>
</evidence>
<reference evidence="2" key="1">
    <citation type="journal article" date="2021" name="ISME J.">
        <title>Fine-scale metabolic discontinuity in a stratified prokaryote microbiome of a Red Sea deep halocline.</title>
        <authorList>
            <person name="Michoud G."/>
            <person name="Ngugi D.K."/>
            <person name="Barozzi A."/>
            <person name="Merlino G."/>
            <person name="Calleja M.L."/>
            <person name="Delgado-Huertas A."/>
            <person name="Moran X.A.G."/>
            <person name="Daffonchio D."/>
        </authorList>
    </citation>
    <scope>NUCLEOTIDE SEQUENCE</scope>
    <source>
        <strain evidence="2">SuakinDeep_MAG55_1</strain>
    </source>
</reference>